<organism evidence="4 5">
    <name type="scientific">Dysgonomonas mossii DSM 22836</name>
    <dbReference type="NCBI Taxonomy" id="742767"/>
    <lineage>
        <taxon>Bacteria</taxon>
        <taxon>Pseudomonadati</taxon>
        <taxon>Bacteroidota</taxon>
        <taxon>Bacteroidia</taxon>
        <taxon>Bacteroidales</taxon>
        <taxon>Dysgonomonadaceae</taxon>
        <taxon>Dysgonomonas</taxon>
    </lineage>
</organism>
<proteinExistence type="predicted"/>
<dbReference type="PROSITE" id="PS51724">
    <property type="entry name" value="SPOR"/>
    <property type="match status" value="1"/>
</dbReference>
<dbReference type="SUPFAM" id="SSF110997">
    <property type="entry name" value="Sporulation related repeat"/>
    <property type="match status" value="1"/>
</dbReference>
<dbReference type="GO" id="GO:0042834">
    <property type="term" value="F:peptidoglycan binding"/>
    <property type="evidence" value="ECO:0007669"/>
    <property type="project" value="InterPro"/>
</dbReference>
<dbReference type="EMBL" id="ADLW01000003">
    <property type="protein sequence ID" value="EGK04615.1"/>
    <property type="molecule type" value="Genomic_DNA"/>
</dbReference>
<dbReference type="PROSITE" id="PS51257">
    <property type="entry name" value="PROKAR_LIPOPROTEIN"/>
    <property type="match status" value="1"/>
</dbReference>
<evidence type="ECO:0000256" key="1">
    <source>
        <dbReference type="SAM" id="MobiDB-lite"/>
    </source>
</evidence>
<gene>
    <name evidence="4" type="ORF">HMPREF9456_00942</name>
</gene>
<keyword evidence="5" id="KW-1185">Reference proteome</keyword>
<evidence type="ECO:0000313" key="4">
    <source>
        <dbReference type="EMBL" id="EGK04615.1"/>
    </source>
</evidence>
<feature type="signal peptide" evidence="2">
    <location>
        <begin position="1"/>
        <end position="19"/>
    </location>
</feature>
<dbReference type="InterPro" id="IPR036680">
    <property type="entry name" value="SPOR-like_sf"/>
</dbReference>
<comment type="caution">
    <text evidence="4">The sequence shown here is derived from an EMBL/GenBank/DDBJ whole genome shotgun (WGS) entry which is preliminary data.</text>
</comment>
<sequence length="172" mass="19182">MNKKLIGIGLALAFLIAFGSCKPKQSAYKSVYEAAKEREMEENTVSSTPVSKPATTTPSYSSETVRKEKVTPVYESDANGLKAYSVVVAAMAMKPGAESLKERFGNDGYNIILVRNDQGMYRVIIASYDSKEQAVAKKNEILEKYHAMGDVSTLKSKYGIPFNDWWILQREY</sequence>
<protein>
    <recommendedName>
        <fullName evidence="3">SPOR domain-containing protein</fullName>
    </recommendedName>
</protein>
<dbReference type="GeneID" id="78081615"/>
<dbReference type="AlphaFoldDB" id="F8WY12"/>
<feature type="chain" id="PRO_5003385875" description="SPOR domain-containing protein" evidence="2">
    <location>
        <begin position="20"/>
        <end position="172"/>
    </location>
</feature>
<dbReference type="OrthoDB" id="1123218at2"/>
<feature type="domain" description="SPOR" evidence="3">
    <location>
        <begin position="78"/>
        <end position="156"/>
    </location>
</feature>
<feature type="compositionally biased region" description="Polar residues" evidence="1">
    <location>
        <begin position="43"/>
        <end position="63"/>
    </location>
</feature>
<accession>F8WY12</accession>
<dbReference type="Pfam" id="PF05036">
    <property type="entry name" value="SPOR"/>
    <property type="match status" value="1"/>
</dbReference>
<dbReference type="STRING" id="742767.HMPREF9456_00942"/>
<dbReference type="Gene3D" id="3.30.70.1070">
    <property type="entry name" value="Sporulation related repeat"/>
    <property type="match status" value="1"/>
</dbReference>
<dbReference type="RefSeq" id="WP_006842313.1">
    <property type="nucleotide sequence ID" value="NZ_AQWJ01000002.1"/>
</dbReference>
<evidence type="ECO:0000259" key="3">
    <source>
        <dbReference type="PROSITE" id="PS51724"/>
    </source>
</evidence>
<keyword evidence="2" id="KW-0732">Signal</keyword>
<name>F8WY12_9BACT</name>
<reference evidence="4 5" key="1">
    <citation type="submission" date="2011-04" db="EMBL/GenBank/DDBJ databases">
        <title>The Genome Sequence of Dysgonomonas mossii DSM 22836.</title>
        <authorList>
            <consortium name="The Broad Institute Genome Sequencing Platform"/>
            <person name="Earl A."/>
            <person name="Ward D."/>
            <person name="Feldgarden M."/>
            <person name="Gevers D."/>
            <person name="Pudlo N."/>
            <person name="Martens E."/>
            <person name="Allen-Vercoe E."/>
            <person name="Young S.K."/>
            <person name="Zeng Q."/>
            <person name="Gargeya S."/>
            <person name="Fitzgerald M."/>
            <person name="Haas B."/>
            <person name="Abouelleil A."/>
            <person name="Alvarado L."/>
            <person name="Arachchi H.M."/>
            <person name="Berlin A."/>
            <person name="Brown A."/>
            <person name="Chapman S.B."/>
            <person name="Chen Z."/>
            <person name="Dunbar C."/>
            <person name="Freedman E."/>
            <person name="Gearin G."/>
            <person name="Gellesch M."/>
            <person name="Goldberg J."/>
            <person name="Griggs A."/>
            <person name="Gujja S."/>
            <person name="Heiman D."/>
            <person name="Howarth C."/>
            <person name="Larson L."/>
            <person name="Lui A."/>
            <person name="MacDonald P.J.P."/>
            <person name="Mehta T."/>
            <person name="Montmayeur A."/>
            <person name="Murphy C."/>
            <person name="Neiman D."/>
            <person name="Pearson M."/>
            <person name="Priest M."/>
            <person name="Roberts A."/>
            <person name="Saif S."/>
            <person name="Shea T."/>
            <person name="Shenoy N."/>
            <person name="Sisk P."/>
            <person name="Stolte C."/>
            <person name="Sykes S."/>
            <person name="Yandava C."/>
            <person name="Wortman J."/>
            <person name="Nusbaum C."/>
            <person name="Birren B."/>
        </authorList>
    </citation>
    <scope>NUCLEOTIDE SEQUENCE [LARGE SCALE GENOMIC DNA]</scope>
    <source>
        <strain evidence="4 5">DSM 22836</strain>
    </source>
</reference>
<evidence type="ECO:0000313" key="5">
    <source>
        <dbReference type="Proteomes" id="UP000006420"/>
    </source>
</evidence>
<evidence type="ECO:0000256" key="2">
    <source>
        <dbReference type="SAM" id="SignalP"/>
    </source>
</evidence>
<dbReference type="Proteomes" id="UP000006420">
    <property type="component" value="Unassembled WGS sequence"/>
</dbReference>
<dbReference type="InterPro" id="IPR007730">
    <property type="entry name" value="SPOR-like_dom"/>
</dbReference>
<dbReference type="eggNOG" id="COG3087">
    <property type="taxonomic scope" value="Bacteria"/>
</dbReference>
<dbReference type="HOGENOM" id="CLU_112783_1_0_10"/>
<feature type="region of interest" description="Disordered" evidence="1">
    <location>
        <begin position="39"/>
        <end position="66"/>
    </location>
</feature>